<keyword evidence="3" id="KW-1185">Reference proteome</keyword>
<dbReference type="GO" id="GO:0006869">
    <property type="term" value="P:lipid transport"/>
    <property type="evidence" value="ECO:0007669"/>
    <property type="project" value="InterPro"/>
</dbReference>
<protein>
    <submittedName>
        <fullName evidence="2">Uncharacterized protein</fullName>
    </submittedName>
</protein>
<dbReference type="EMBL" id="JAINUF010000012">
    <property type="protein sequence ID" value="KAJ8345772.1"/>
    <property type="molecule type" value="Genomic_DNA"/>
</dbReference>
<dbReference type="PANTHER" id="PTHR14096">
    <property type="entry name" value="APOLIPOPROTEIN L"/>
    <property type="match status" value="1"/>
</dbReference>
<sequence length="131" mass="15190">MSVNFHHGKKVNKVFQSYKEDVETILECLEQSGQQRYAPTQCQICWMLRKSARAGFIALNSIFMGLDVFLICKDSISLAKGSKSDVSKVIRGRASLWKTELDAWERIHHSLCIGIWRFRKSMEVLERPFYS</sequence>
<gene>
    <name evidence="2" type="ORF">SKAU_G00299650</name>
</gene>
<dbReference type="GO" id="GO:0008289">
    <property type="term" value="F:lipid binding"/>
    <property type="evidence" value="ECO:0007669"/>
    <property type="project" value="InterPro"/>
</dbReference>
<reference evidence="2" key="1">
    <citation type="journal article" date="2023" name="Science">
        <title>Genome structures resolve the early diversification of teleost fishes.</title>
        <authorList>
            <person name="Parey E."/>
            <person name="Louis A."/>
            <person name="Montfort J."/>
            <person name="Bouchez O."/>
            <person name="Roques C."/>
            <person name="Iampietro C."/>
            <person name="Lluch J."/>
            <person name="Castinel A."/>
            <person name="Donnadieu C."/>
            <person name="Desvignes T."/>
            <person name="Floi Bucao C."/>
            <person name="Jouanno E."/>
            <person name="Wen M."/>
            <person name="Mejri S."/>
            <person name="Dirks R."/>
            <person name="Jansen H."/>
            <person name="Henkel C."/>
            <person name="Chen W.J."/>
            <person name="Zahm M."/>
            <person name="Cabau C."/>
            <person name="Klopp C."/>
            <person name="Thompson A.W."/>
            <person name="Robinson-Rechavi M."/>
            <person name="Braasch I."/>
            <person name="Lecointre G."/>
            <person name="Bobe J."/>
            <person name="Postlethwait J.H."/>
            <person name="Berthelot C."/>
            <person name="Roest Crollius H."/>
            <person name="Guiguen Y."/>
        </authorList>
    </citation>
    <scope>NUCLEOTIDE SEQUENCE</scope>
    <source>
        <strain evidence="2">WJC10195</strain>
    </source>
</reference>
<evidence type="ECO:0000256" key="1">
    <source>
        <dbReference type="ARBA" id="ARBA00010090"/>
    </source>
</evidence>
<dbReference type="InterPro" id="IPR008405">
    <property type="entry name" value="ApoL"/>
</dbReference>
<accession>A0A9Q1EVC3</accession>
<evidence type="ECO:0000313" key="2">
    <source>
        <dbReference type="EMBL" id="KAJ8345772.1"/>
    </source>
</evidence>
<organism evidence="2 3">
    <name type="scientific">Synaphobranchus kaupii</name>
    <name type="common">Kaup's arrowtooth eel</name>
    <dbReference type="NCBI Taxonomy" id="118154"/>
    <lineage>
        <taxon>Eukaryota</taxon>
        <taxon>Metazoa</taxon>
        <taxon>Chordata</taxon>
        <taxon>Craniata</taxon>
        <taxon>Vertebrata</taxon>
        <taxon>Euteleostomi</taxon>
        <taxon>Actinopterygii</taxon>
        <taxon>Neopterygii</taxon>
        <taxon>Teleostei</taxon>
        <taxon>Anguilliformes</taxon>
        <taxon>Synaphobranchidae</taxon>
        <taxon>Synaphobranchus</taxon>
    </lineage>
</organism>
<dbReference type="OrthoDB" id="6146578at2759"/>
<dbReference type="PANTHER" id="PTHR14096:SF57">
    <property type="entry name" value="APOLIPOPROTEIN L4"/>
    <property type="match status" value="1"/>
</dbReference>
<comment type="similarity">
    <text evidence="1">Belongs to the apolipoprotein L family.</text>
</comment>
<dbReference type="AlphaFoldDB" id="A0A9Q1EVC3"/>
<dbReference type="GO" id="GO:0042157">
    <property type="term" value="P:lipoprotein metabolic process"/>
    <property type="evidence" value="ECO:0007669"/>
    <property type="project" value="InterPro"/>
</dbReference>
<dbReference type="Proteomes" id="UP001152622">
    <property type="component" value="Chromosome 12"/>
</dbReference>
<proteinExistence type="inferred from homology"/>
<name>A0A9Q1EVC3_SYNKA</name>
<evidence type="ECO:0000313" key="3">
    <source>
        <dbReference type="Proteomes" id="UP001152622"/>
    </source>
</evidence>
<dbReference type="GO" id="GO:0016020">
    <property type="term" value="C:membrane"/>
    <property type="evidence" value="ECO:0007669"/>
    <property type="project" value="TreeGrafter"/>
</dbReference>
<dbReference type="GO" id="GO:0005576">
    <property type="term" value="C:extracellular region"/>
    <property type="evidence" value="ECO:0007669"/>
    <property type="project" value="InterPro"/>
</dbReference>
<comment type="caution">
    <text evidence="2">The sequence shown here is derived from an EMBL/GenBank/DDBJ whole genome shotgun (WGS) entry which is preliminary data.</text>
</comment>